<comment type="caution">
    <text evidence="1">The sequence shown here is derived from an EMBL/GenBank/DDBJ whole genome shotgun (WGS) entry which is preliminary data.</text>
</comment>
<sequence>MAPDKKEVDCTPNHIDGLRAMKEDKSPEDVARERSMLNAAQDNFSMFRLVGKDRNEKVALAEKAGYTCKQKSE</sequence>
<gene>
    <name evidence="1" type="ORF">ACD_78C00334G0003</name>
</gene>
<proteinExistence type="predicted"/>
<organism evidence="1">
    <name type="scientific">uncultured bacterium</name>
    <name type="common">gcode 4</name>
    <dbReference type="NCBI Taxonomy" id="1234023"/>
    <lineage>
        <taxon>Bacteria</taxon>
        <taxon>environmental samples</taxon>
    </lineage>
</organism>
<evidence type="ECO:0000313" key="1">
    <source>
        <dbReference type="EMBL" id="EKD29620.1"/>
    </source>
</evidence>
<protein>
    <submittedName>
        <fullName evidence="1">Uncharacterized protein</fullName>
    </submittedName>
</protein>
<dbReference type="AlphaFoldDB" id="K1XH53"/>
<accession>K1XH53</accession>
<dbReference type="EMBL" id="AMFJ01034334">
    <property type="protein sequence ID" value="EKD29620.1"/>
    <property type="molecule type" value="Genomic_DNA"/>
</dbReference>
<reference evidence="1" key="1">
    <citation type="journal article" date="2012" name="Science">
        <title>Fermentation, hydrogen, and sulfur metabolism in multiple uncultivated bacterial phyla.</title>
        <authorList>
            <person name="Wrighton K.C."/>
            <person name="Thomas B.C."/>
            <person name="Sharon I."/>
            <person name="Miller C.S."/>
            <person name="Castelle C.J."/>
            <person name="VerBerkmoes N.C."/>
            <person name="Wilkins M.J."/>
            <person name="Hettich R.L."/>
            <person name="Lipton M.S."/>
            <person name="Williams K.H."/>
            <person name="Long P.E."/>
            <person name="Banfield J.F."/>
        </authorList>
    </citation>
    <scope>NUCLEOTIDE SEQUENCE [LARGE SCALE GENOMIC DNA]</scope>
</reference>
<name>K1XH53_9BACT</name>